<dbReference type="RefSeq" id="WP_131533931.1">
    <property type="nucleotide sequence ID" value="NZ_SJSO01000027.1"/>
</dbReference>
<evidence type="ECO:0000313" key="2">
    <source>
        <dbReference type="EMBL" id="TCD17945.1"/>
    </source>
</evidence>
<accession>A0A4R0PHE2</accession>
<reference evidence="2 3" key="1">
    <citation type="submission" date="2019-02" db="EMBL/GenBank/DDBJ databases">
        <title>Pedobacter sp. RP-3-21 sp. nov., isolated from Arctic soil.</title>
        <authorList>
            <person name="Dahal R.H."/>
        </authorList>
    </citation>
    <scope>NUCLEOTIDE SEQUENCE [LARGE SCALE GENOMIC DNA]</scope>
    <source>
        <strain evidence="2 3">RP-3-21</strain>
    </source>
</reference>
<proteinExistence type="predicted"/>
<keyword evidence="1" id="KW-0812">Transmembrane</keyword>
<dbReference type="AlphaFoldDB" id="A0A4R0PHE2"/>
<protein>
    <submittedName>
        <fullName evidence="2">Uncharacterized protein</fullName>
    </submittedName>
</protein>
<dbReference type="OrthoDB" id="790344at2"/>
<keyword evidence="1" id="KW-0472">Membrane</keyword>
<gene>
    <name evidence="2" type="ORF">EZ456_22100</name>
</gene>
<keyword evidence="3" id="KW-1185">Reference proteome</keyword>
<evidence type="ECO:0000313" key="3">
    <source>
        <dbReference type="Proteomes" id="UP000293925"/>
    </source>
</evidence>
<dbReference type="EMBL" id="SJSO01000027">
    <property type="protein sequence ID" value="TCD17945.1"/>
    <property type="molecule type" value="Genomic_DNA"/>
</dbReference>
<name>A0A4R0PHE2_9SPHI</name>
<evidence type="ECO:0000256" key="1">
    <source>
        <dbReference type="SAM" id="Phobius"/>
    </source>
</evidence>
<organism evidence="2 3">
    <name type="scientific">Pedobacter psychrodurus</name>
    <dbReference type="NCBI Taxonomy" id="2530456"/>
    <lineage>
        <taxon>Bacteria</taxon>
        <taxon>Pseudomonadati</taxon>
        <taxon>Bacteroidota</taxon>
        <taxon>Sphingobacteriia</taxon>
        <taxon>Sphingobacteriales</taxon>
        <taxon>Sphingobacteriaceae</taxon>
        <taxon>Pedobacter</taxon>
    </lineage>
</organism>
<sequence>MQPIRDKDFDQLFKDAFADAEVAPSRDLWSNIESEITPKKKRIIPIYWLSAAAVLLIATIGIFVYQQQDTTNAGKQLASTTIEKTKPAVQYPIVKDSATKLVEPVENIAPVLPVQPKAVSTIAKTKVKQGFKHSVEQPRIVTGPEMLKQETMIAQVEDLKRDIKAQIEAAILEQPKVDIAIAANPTTVKTDDAVNENEQSNKGIRNVGDVVNLIVNKMDKRKDKLIQFRTDDDDSSLASINIGPFKIGKRNKK</sequence>
<comment type="caution">
    <text evidence="2">The sequence shown here is derived from an EMBL/GenBank/DDBJ whole genome shotgun (WGS) entry which is preliminary data.</text>
</comment>
<keyword evidence="1" id="KW-1133">Transmembrane helix</keyword>
<dbReference type="Proteomes" id="UP000293925">
    <property type="component" value="Unassembled WGS sequence"/>
</dbReference>
<feature type="transmembrane region" description="Helical" evidence="1">
    <location>
        <begin position="46"/>
        <end position="65"/>
    </location>
</feature>